<dbReference type="GO" id="GO:0005249">
    <property type="term" value="F:voltage-gated potassium channel activity"/>
    <property type="evidence" value="ECO:0007669"/>
    <property type="project" value="InterPro"/>
</dbReference>
<reference evidence="6 7" key="1">
    <citation type="journal article" date="2018" name="Science">
        <title>The opium poppy genome and morphinan production.</title>
        <authorList>
            <person name="Guo L."/>
            <person name="Winzer T."/>
            <person name="Yang X."/>
            <person name="Li Y."/>
            <person name="Ning Z."/>
            <person name="He Z."/>
            <person name="Teodor R."/>
            <person name="Lu Y."/>
            <person name="Bowser T.A."/>
            <person name="Graham I.A."/>
            <person name="Ye K."/>
        </authorList>
    </citation>
    <scope>NUCLEOTIDE SEQUENCE [LARGE SCALE GENOMIC DNA]</scope>
    <source>
        <strain evidence="7">cv. HN1</strain>
        <tissue evidence="6">Leaves</tissue>
    </source>
</reference>
<evidence type="ECO:0000313" key="6">
    <source>
        <dbReference type="EMBL" id="RZC81069.1"/>
    </source>
</evidence>
<evidence type="ECO:0000256" key="5">
    <source>
        <dbReference type="ARBA" id="ARBA00023303"/>
    </source>
</evidence>
<dbReference type="InterPro" id="IPR045319">
    <property type="entry name" value="KAT/AKT"/>
</dbReference>
<evidence type="ECO:0000256" key="1">
    <source>
        <dbReference type="ARBA" id="ARBA00022538"/>
    </source>
</evidence>
<sequence length="250" mass="27960">MVFNRDFGFGTDVKLPLVMEGSIMIKLLPKWNKGYEEFAKFSIWVGGMQVMLQSAISSLSSTAILPRRMGIVQCGDAILYFVESPALASPGVGRVGKYNLPLFSEGLIIIKLLPKWNKGYEDFALYGPVRQGMEVFATISSSSTNKETTSVGVTLQLVSPPAPQMDAIEAASSFENRNHLPERLLDQMLSHLCLKFRTDSKGLHQQESRESLPKSIHSSISHFLFYNLVNKAYLFRRTFFPALTEGEQKI</sequence>
<name>A0A4Y7LA66_PAPSO</name>
<dbReference type="STRING" id="3469.A0A4Y7LA66"/>
<dbReference type="AlphaFoldDB" id="A0A4Y7LA66"/>
<dbReference type="GO" id="GO:0034702">
    <property type="term" value="C:monoatomic ion channel complex"/>
    <property type="evidence" value="ECO:0007669"/>
    <property type="project" value="UniProtKB-KW"/>
</dbReference>
<keyword evidence="3" id="KW-0406">Ion transport</keyword>
<evidence type="ECO:0000256" key="3">
    <source>
        <dbReference type="ARBA" id="ARBA00022882"/>
    </source>
</evidence>
<dbReference type="Gramene" id="RZC81069">
    <property type="protein sequence ID" value="RZC81069"/>
    <property type="gene ID" value="C5167_043641"/>
</dbReference>
<keyword evidence="2" id="KW-0631">Potassium channel</keyword>
<dbReference type="Proteomes" id="UP000316621">
    <property type="component" value="Chromosome 10"/>
</dbReference>
<gene>
    <name evidence="6" type="ORF">C5167_043641</name>
</gene>
<evidence type="ECO:0000313" key="7">
    <source>
        <dbReference type="Proteomes" id="UP000316621"/>
    </source>
</evidence>
<keyword evidence="4" id="KW-0630">Potassium</keyword>
<keyword evidence="1" id="KW-0633">Potassium transport</keyword>
<evidence type="ECO:0000256" key="2">
    <source>
        <dbReference type="ARBA" id="ARBA00022826"/>
    </source>
</evidence>
<keyword evidence="7" id="KW-1185">Reference proteome</keyword>
<dbReference type="PANTHER" id="PTHR45743">
    <property type="entry name" value="POTASSIUM CHANNEL AKT1"/>
    <property type="match status" value="1"/>
</dbReference>
<proteinExistence type="predicted"/>
<keyword evidence="5" id="KW-0407">Ion channel</keyword>
<dbReference type="EMBL" id="CM010724">
    <property type="protein sequence ID" value="RZC81069.1"/>
    <property type="molecule type" value="Genomic_DNA"/>
</dbReference>
<dbReference type="PANTHER" id="PTHR45743:SF2">
    <property type="entry name" value="POTASSIUM CHANNEL AKT1"/>
    <property type="match status" value="1"/>
</dbReference>
<keyword evidence="3" id="KW-0813">Transport</keyword>
<organism evidence="6 7">
    <name type="scientific">Papaver somniferum</name>
    <name type="common">Opium poppy</name>
    <dbReference type="NCBI Taxonomy" id="3469"/>
    <lineage>
        <taxon>Eukaryota</taxon>
        <taxon>Viridiplantae</taxon>
        <taxon>Streptophyta</taxon>
        <taxon>Embryophyta</taxon>
        <taxon>Tracheophyta</taxon>
        <taxon>Spermatophyta</taxon>
        <taxon>Magnoliopsida</taxon>
        <taxon>Ranunculales</taxon>
        <taxon>Papaveraceae</taxon>
        <taxon>Papaveroideae</taxon>
        <taxon>Papaver</taxon>
    </lineage>
</organism>
<protein>
    <submittedName>
        <fullName evidence="6">Uncharacterized protein</fullName>
    </submittedName>
</protein>
<accession>A0A4Y7LA66</accession>
<evidence type="ECO:0000256" key="4">
    <source>
        <dbReference type="ARBA" id="ARBA00022958"/>
    </source>
</evidence>
<keyword evidence="3" id="KW-0851">Voltage-gated channel</keyword>